<dbReference type="PANTHER" id="PTHR47863:SF4">
    <property type="entry name" value="RING_FYVE_PHD ZINC FINGER SUPERFAMILY PROTEIN"/>
    <property type="match status" value="1"/>
</dbReference>
<gene>
    <name evidence="2" type="ORF">ACJRO7_034051</name>
</gene>
<protein>
    <submittedName>
        <fullName evidence="2">Uncharacterized protein</fullName>
    </submittedName>
</protein>
<comment type="caution">
    <text evidence="2">The sequence shown here is derived from an EMBL/GenBank/DDBJ whole genome shotgun (WGS) entry which is preliminary data.</text>
</comment>
<keyword evidence="3" id="KW-1185">Reference proteome</keyword>
<sequence length="246" mass="27463">MDGKSSSELSLPWFWIIEHLAKFEQGIIKAAPELPARLGKIMEEVVSLRCLEDLCGPRNGSMNSTWSSLGSKAKINTSKSCKNGSASDLEVTANELFKWDLHSFLTHKRTSVPKTALEELKDTILAVDEPNLVSQSTNHVEPLVGDDGIRKCLPTKRNHTDVHTENIERNCNQDQHHDAHSDAKRAKQQDSDEIKDREESPVVLTGRLGFERNDGCSDREVANLVKNHMGPVDDDQSLEGDGRHYV</sequence>
<feature type="region of interest" description="Disordered" evidence="1">
    <location>
        <begin position="161"/>
        <end position="203"/>
    </location>
</feature>
<dbReference type="AlphaFoldDB" id="A0ABD3J521"/>
<organism evidence="2 3">
    <name type="scientific">Eucalyptus globulus</name>
    <name type="common">Tasmanian blue gum</name>
    <dbReference type="NCBI Taxonomy" id="34317"/>
    <lineage>
        <taxon>Eukaryota</taxon>
        <taxon>Viridiplantae</taxon>
        <taxon>Streptophyta</taxon>
        <taxon>Embryophyta</taxon>
        <taxon>Tracheophyta</taxon>
        <taxon>Spermatophyta</taxon>
        <taxon>Magnoliopsida</taxon>
        <taxon>eudicotyledons</taxon>
        <taxon>Gunneridae</taxon>
        <taxon>Pentapetalae</taxon>
        <taxon>rosids</taxon>
        <taxon>malvids</taxon>
        <taxon>Myrtales</taxon>
        <taxon>Myrtaceae</taxon>
        <taxon>Myrtoideae</taxon>
        <taxon>Eucalypteae</taxon>
        <taxon>Eucalyptus</taxon>
    </lineage>
</organism>
<name>A0ABD3J521_EUCGL</name>
<feature type="compositionally biased region" description="Basic and acidic residues" evidence="1">
    <location>
        <begin position="174"/>
        <end position="200"/>
    </location>
</feature>
<accession>A0ABD3J521</accession>
<dbReference type="PANTHER" id="PTHR47863">
    <property type="entry name" value="RING/FYVE/PHD ZINC FINGER SUPERFAMILY PROTEIN"/>
    <property type="match status" value="1"/>
</dbReference>
<feature type="region of interest" description="Disordered" evidence="1">
    <location>
        <begin position="227"/>
        <end position="246"/>
    </location>
</feature>
<proteinExistence type="predicted"/>
<dbReference type="Proteomes" id="UP001634007">
    <property type="component" value="Unassembled WGS sequence"/>
</dbReference>
<dbReference type="EMBL" id="JBJKBG010000009">
    <property type="protein sequence ID" value="KAL3721648.1"/>
    <property type="molecule type" value="Genomic_DNA"/>
</dbReference>
<reference evidence="2 3" key="1">
    <citation type="submission" date="2024-11" db="EMBL/GenBank/DDBJ databases">
        <title>Chromosome-level genome assembly of Eucalyptus globulus Labill. provides insights into its genome evolution.</title>
        <authorList>
            <person name="Li X."/>
        </authorList>
    </citation>
    <scope>NUCLEOTIDE SEQUENCE [LARGE SCALE GENOMIC DNA]</scope>
    <source>
        <strain evidence="2">CL2024</strain>
        <tissue evidence="2">Fresh tender leaves</tissue>
    </source>
</reference>
<evidence type="ECO:0000256" key="1">
    <source>
        <dbReference type="SAM" id="MobiDB-lite"/>
    </source>
</evidence>
<evidence type="ECO:0000313" key="2">
    <source>
        <dbReference type="EMBL" id="KAL3721648.1"/>
    </source>
</evidence>
<evidence type="ECO:0000313" key="3">
    <source>
        <dbReference type="Proteomes" id="UP001634007"/>
    </source>
</evidence>